<dbReference type="SUPFAM" id="SSF55331">
    <property type="entry name" value="Tautomerase/MIF"/>
    <property type="match status" value="1"/>
</dbReference>
<accession>A0A150R3W3</accession>
<dbReference type="AlphaFoldDB" id="A0A150R3W3"/>
<proteinExistence type="predicted"/>
<dbReference type="PANTHER" id="PTHR35530:SF1">
    <property type="entry name" value="2-HYDROXYMUCONATE TAUTOMERASE"/>
    <property type="match status" value="1"/>
</dbReference>
<organism evidence="1 2">
    <name type="scientific">Sorangium cellulosum</name>
    <name type="common">Polyangium cellulosum</name>
    <dbReference type="NCBI Taxonomy" id="56"/>
    <lineage>
        <taxon>Bacteria</taxon>
        <taxon>Pseudomonadati</taxon>
        <taxon>Myxococcota</taxon>
        <taxon>Polyangia</taxon>
        <taxon>Polyangiales</taxon>
        <taxon>Polyangiaceae</taxon>
        <taxon>Sorangium</taxon>
    </lineage>
</organism>
<evidence type="ECO:0000313" key="1">
    <source>
        <dbReference type="EMBL" id="KYF74939.1"/>
    </source>
</evidence>
<sequence>MPILDVKLSAEPSPELVHQTTEILLDLTTRILRKKRELTAITFDFVRPEHWVVGGKTLAEQGKRSFYFDIKIVDGTNTKDEKAAYIAAAFEAFAGLLGDLHDESYIHVHDVRAEAYGYGGLTQEYRYVRGKLLPG</sequence>
<dbReference type="Gene3D" id="3.30.429.10">
    <property type="entry name" value="Macrophage Migration Inhibitory Factor"/>
    <property type="match status" value="2"/>
</dbReference>
<dbReference type="PANTHER" id="PTHR35530">
    <property type="entry name" value="TAUTOMERASE-RELATED"/>
    <property type="match status" value="1"/>
</dbReference>
<comment type="caution">
    <text evidence="1">The sequence shown here is derived from an EMBL/GenBank/DDBJ whole genome shotgun (WGS) entry which is preliminary data.</text>
</comment>
<gene>
    <name evidence="1" type="ORF">BE17_11785</name>
</gene>
<name>A0A150R3W3_SORCE</name>
<reference evidence="1 2" key="1">
    <citation type="submission" date="2014-02" db="EMBL/GenBank/DDBJ databases">
        <title>The small core and large imbalanced accessory genome model reveals a collaborative survival strategy of Sorangium cellulosum strains in nature.</title>
        <authorList>
            <person name="Han K."/>
            <person name="Peng R."/>
            <person name="Blom J."/>
            <person name="Li Y.-Z."/>
        </authorList>
    </citation>
    <scope>NUCLEOTIDE SEQUENCE [LARGE SCALE GENOMIC DNA]</scope>
    <source>
        <strain evidence="1 2">So0011-07</strain>
    </source>
</reference>
<dbReference type="Proteomes" id="UP000075635">
    <property type="component" value="Unassembled WGS sequence"/>
</dbReference>
<protein>
    <submittedName>
        <fullName evidence="1">4-oxalocrotonate tautomerase</fullName>
    </submittedName>
</protein>
<dbReference type="EMBL" id="JEMB01003187">
    <property type="protein sequence ID" value="KYF74939.1"/>
    <property type="molecule type" value="Genomic_DNA"/>
</dbReference>
<dbReference type="InterPro" id="IPR014347">
    <property type="entry name" value="Tautomerase/MIF_sf"/>
</dbReference>
<evidence type="ECO:0000313" key="2">
    <source>
        <dbReference type="Proteomes" id="UP000075635"/>
    </source>
</evidence>